<name>A0A2N1M502_9GLOM</name>
<dbReference type="Proteomes" id="UP000233469">
    <property type="component" value="Unassembled WGS sequence"/>
</dbReference>
<dbReference type="EMBL" id="LLXL01005186">
    <property type="protein sequence ID" value="PKK56731.1"/>
    <property type="molecule type" value="Genomic_DNA"/>
</dbReference>
<organism evidence="2 3">
    <name type="scientific">Rhizophagus irregularis</name>
    <dbReference type="NCBI Taxonomy" id="588596"/>
    <lineage>
        <taxon>Eukaryota</taxon>
        <taxon>Fungi</taxon>
        <taxon>Fungi incertae sedis</taxon>
        <taxon>Mucoromycota</taxon>
        <taxon>Glomeromycotina</taxon>
        <taxon>Glomeromycetes</taxon>
        <taxon>Glomerales</taxon>
        <taxon>Glomeraceae</taxon>
        <taxon>Rhizophagus</taxon>
    </lineage>
</organism>
<dbReference type="VEuPathDB" id="FungiDB:RhiirFUN_002848"/>
<feature type="region of interest" description="Disordered" evidence="1">
    <location>
        <begin position="160"/>
        <end position="197"/>
    </location>
</feature>
<evidence type="ECO:0000313" key="2">
    <source>
        <dbReference type="EMBL" id="PKK56731.1"/>
    </source>
</evidence>
<dbReference type="VEuPathDB" id="FungiDB:FUN_002789"/>
<dbReference type="AlphaFoldDB" id="A0A2N1M502"/>
<feature type="compositionally biased region" description="Basic and acidic residues" evidence="1">
    <location>
        <begin position="167"/>
        <end position="178"/>
    </location>
</feature>
<reference evidence="2 3" key="1">
    <citation type="submission" date="2016-04" db="EMBL/GenBank/DDBJ databases">
        <title>Genome analyses suggest a sexual origin of heterokaryosis in a supposedly ancient asexual fungus.</title>
        <authorList>
            <person name="Ropars J."/>
            <person name="Sedzielewska K."/>
            <person name="Noel J."/>
            <person name="Charron P."/>
            <person name="Farinelli L."/>
            <person name="Marton T."/>
            <person name="Kruger M."/>
            <person name="Pelin A."/>
            <person name="Brachmann A."/>
            <person name="Corradi N."/>
        </authorList>
    </citation>
    <scope>NUCLEOTIDE SEQUENCE [LARGE SCALE GENOMIC DNA]</scope>
    <source>
        <strain evidence="2 3">C2</strain>
    </source>
</reference>
<proteinExistence type="predicted"/>
<evidence type="ECO:0000313" key="3">
    <source>
        <dbReference type="Proteomes" id="UP000233469"/>
    </source>
</evidence>
<protein>
    <submittedName>
        <fullName evidence="2">Uncharacterized protein</fullName>
    </submittedName>
</protein>
<evidence type="ECO:0000256" key="1">
    <source>
        <dbReference type="SAM" id="MobiDB-lite"/>
    </source>
</evidence>
<reference evidence="2 3" key="2">
    <citation type="submission" date="2017-10" db="EMBL/GenBank/DDBJ databases">
        <title>Extensive intraspecific genome diversity in a model arbuscular mycorrhizal fungus.</title>
        <authorList>
            <person name="Chen E.C.H."/>
            <person name="Morin E."/>
            <person name="Baudet D."/>
            <person name="Noel J."/>
            <person name="Ndikumana S."/>
            <person name="Charron P."/>
            <person name="St-Onge C."/>
            <person name="Giorgi J."/>
            <person name="Grigoriev I.V."/>
            <person name="Roux C."/>
            <person name="Martin F.M."/>
            <person name="Corradi N."/>
        </authorList>
    </citation>
    <scope>NUCLEOTIDE SEQUENCE [LARGE SCALE GENOMIC DNA]</scope>
    <source>
        <strain evidence="2 3">C2</strain>
    </source>
</reference>
<sequence length="197" mass="22751">MDELYPKGRSNIAVQRNERSYFFRMFDAKLDAEKIRKSYSWQAYKKLGEKDKKSTDYEIVKNVIGQYDGHFAKVIKIFKIKCILIYFNNERDTLEAIYRSTMDEDMEYLATAATSKGDNFVDAQSSPLFTIPRSKEEHEELDNLNSNFTSRLEGITVNKGKASVKTTDLETTGKDNVNKNKKHVVTTQGRRDDSDSE</sequence>
<accession>A0A2N1M502</accession>
<dbReference type="VEuPathDB" id="FungiDB:RhiirA1_392868"/>
<comment type="caution">
    <text evidence="2">The sequence shown here is derived from an EMBL/GenBank/DDBJ whole genome shotgun (WGS) entry which is preliminary data.</text>
</comment>
<gene>
    <name evidence="2" type="ORF">RhiirC2_799386</name>
</gene>